<evidence type="ECO:0000256" key="1">
    <source>
        <dbReference type="ARBA" id="ARBA00023015"/>
    </source>
</evidence>
<accession>A0A5B2WDH8</accession>
<dbReference type="PROSITE" id="PS50977">
    <property type="entry name" value="HTH_TETR_2"/>
    <property type="match status" value="1"/>
</dbReference>
<dbReference type="InterPro" id="IPR001647">
    <property type="entry name" value="HTH_TetR"/>
</dbReference>
<dbReference type="PRINTS" id="PR00455">
    <property type="entry name" value="HTHTETR"/>
</dbReference>
<keyword evidence="1" id="KW-0805">Transcription regulation</keyword>
<name>A0A5B2WDH8_9PSEU</name>
<dbReference type="GO" id="GO:0003700">
    <property type="term" value="F:DNA-binding transcription factor activity"/>
    <property type="evidence" value="ECO:0007669"/>
    <property type="project" value="TreeGrafter"/>
</dbReference>
<dbReference type="InterPro" id="IPR050109">
    <property type="entry name" value="HTH-type_TetR-like_transc_reg"/>
</dbReference>
<dbReference type="PANTHER" id="PTHR30055">
    <property type="entry name" value="HTH-TYPE TRANSCRIPTIONAL REGULATOR RUTR"/>
    <property type="match status" value="1"/>
</dbReference>
<keyword evidence="2 4" id="KW-0238">DNA-binding</keyword>
<gene>
    <name evidence="6" type="ORF">F0L68_38930</name>
</gene>
<evidence type="ECO:0000256" key="2">
    <source>
        <dbReference type="ARBA" id="ARBA00023125"/>
    </source>
</evidence>
<comment type="caution">
    <text evidence="6">The sequence shown here is derived from an EMBL/GenBank/DDBJ whole genome shotgun (WGS) entry which is preliminary data.</text>
</comment>
<feature type="DNA-binding region" description="H-T-H motif" evidence="4">
    <location>
        <begin position="35"/>
        <end position="54"/>
    </location>
</feature>
<dbReference type="SUPFAM" id="SSF46689">
    <property type="entry name" value="Homeodomain-like"/>
    <property type="match status" value="1"/>
</dbReference>
<evidence type="ECO:0000256" key="4">
    <source>
        <dbReference type="PROSITE-ProRule" id="PRU00335"/>
    </source>
</evidence>
<sequence length="207" mass="22310">MTEAGLRERKKQRTRDALISAALTLFQRKGFEATTVEEIANAVEVSPRTFFRYFTSKEDVALTLQFDLVDAMLAAYAKQPADQPVLTALRDAIVGVVRASEEGESGFDPSRFACTQQLLADSTALSARSMEYGTARLDDLAGLVATRMGVDRDADPRPYLVASVTVCAVQTAVGAWQAKRPGARVSDLVDQAFTLLAAGLNYPAADA</sequence>
<dbReference type="PANTHER" id="PTHR30055:SF238">
    <property type="entry name" value="MYCOFACTOCIN BIOSYNTHESIS TRANSCRIPTIONAL REGULATOR MFTR-RELATED"/>
    <property type="match status" value="1"/>
</dbReference>
<evidence type="ECO:0000313" key="7">
    <source>
        <dbReference type="Proteomes" id="UP000323454"/>
    </source>
</evidence>
<evidence type="ECO:0000313" key="6">
    <source>
        <dbReference type="EMBL" id="KAA2250123.1"/>
    </source>
</evidence>
<reference evidence="6 7" key="1">
    <citation type="submission" date="2019-09" db="EMBL/GenBank/DDBJ databases">
        <title>Goodfellowia gen. nov., a new genus of the Pseudonocardineae related to Actinoalloteichus, containing Goodfellowia coeruleoviolacea gen. nov., comb. nov. gen. nov., comb. nov.</title>
        <authorList>
            <person name="Labeda D."/>
        </authorList>
    </citation>
    <scope>NUCLEOTIDE SEQUENCE [LARGE SCALE GENOMIC DNA]</scope>
    <source>
        <strain evidence="6 7">AN110305</strain>
    </source>
</reference>
<dbReference type="RefSeq" id="WP_149854941.1">
    <property type="nucleotide sequence ID" value="NZ_VUOB01000093.1"/>
</dbReference>
<dbReference type="Gene3D" id="1.10.357.10">
    <property type="entry name" value="Tetracycline Repressor, domain 2"/>
    <property type="match status" value="1"/>
</dbReference>
<proteinExistence type="predicted"/>
<keyword evidence="3" id="KW-0804">Transcription</keyword>
<dbReference type="Pfam" id="PF17754">
    <property type="entry name" value="TetR_C_14"/>
    <property type="match status" value="1"/>
</dbReference>
<reference evidence="6 7" key="2">
    <citation type="submission" date="2019-09" db="EMBL/GenBank/DDBJ databases">
        <authorList>
            <person name="Jin C."/>
        </authorList>
    </citation>
    <scope>NUCLEOTIDE SEQUENCE [LARGE SCALE GENOMIC DNA]</scope>
    <source>
        <strain evidence="6 7">AN110305</strain>
    </source>
</reference>
<dbReference type="InterPro" id="IPR023772">
    <property type="entry name" value="DNA-bd_HTH_TetR-type_CS"/>
</dbReference>
<evidence type="ECO:0000259" key="5">
    <source>
        <dbReference type="PROSITE" id="PS50977"/>
    </source>
</evidence>
<dbReference type="Pfam" id="PF00440">
    <property type="entry name" value="TetR_N"/>
    <property type="match status" value="1"/>
</dbReference>
<keyword evidence="7" id="KW-1185">Reference proteome</keyword>
<organism evidence="6 7">
    <name type="scientific">Solihabitans fulvus</name>
    <dbReference type="NCBI Taxonomy" id="1892852"/>
    <lineage>
        <taxon>Bacteria</taxon>
        <taxon>Bacillati</taxon>
        <taxon>Actinomycetota</taxon>
        <taxon>Actinomycetes</taxon>
        <taxon>Pseudonocardiales</taxon>
        <taxon>Pseudonocardiaceae</taxon>
        <taxon>Solihabitans</taxon>
    </lineage>
</organism>
<dbReference type="AlphaFoldDB" id="A0A5B2WDH8"/>
<dbReference type="PROSITE" id="PS01081">
    <property type="entry name" value="HTH_TETR_1"/>
    <property type="match status" value="1"/>
</dbReference>
<protein>
    <submittedName>
        <fullName evidence="6">TetR family transcriptional regulator</fullName>
    </submittedName>
</protein>
<feature type="domain" description="HTH tetR-type" evidence="5">
    <location>
        <begin position="12"/>
        <end position="72"/>
    </location>
</feature>
<dbReference type="OrthoDB" id="3296001at2"/>
<dbReference type="EMBL" id="VUOB01000093">
    <property type="protein sequence ID" value="KAA2250123.1"/>
    <property type="molecule type" value="Genomic_DNA"/>
</dbReference>
<dbReference type="InterPro" id="IPR009057">
    <property type="entry name" value="Homeodomain-like_sf"/>
</dbReference>
<dbReference type="Gene3D" id="1.10.10.60">
    <property type="entry name" value="Homeodomain-like"/>
    <property type="match status" value="1"/>
</dbReference>
<dbReference type="Proteomes" id="UP000323454">
    <property type="component" value="Unassembled WGS sequence"/>
</dbReference>
<evidence type="ECO:0000256" key="3">
    <source>
        <dbReference type="ARBA" id="ARBA00023163"/>
    </source>
</evidence>
<dbReference type="InterPro" id="IPR041347">
    <property type="entry name" value="MftR_C"/>
</dbReference>
<dbReference type="GO" id="GO:0000976">
    <property type="term" value="F:transcription cis-regulatory region binding"/>
    <property type="evidence" value="ECO:0007669"/>
    <property type="project" value="TreeGrafter"/>
</dbReference>